<dbReference type="AlphaFoldDB" id="A0A7C5VET3"/>
<evidence type="ECO:0000313" key="1">
    <source>
        <dbReference type="EMBL" id="HHM67367.1"/>
    </source>
</evidence>
<dbReference type="EMBL" id="DRXE01000048">
    <property type="protein sequence ID" value="HHM67367.1"/>
    <property type="molecule type" value="Genomic_DNA"/>
</dbReference>
<proteinExistence type="predicted"/>
<organism evidence="1">
    <name type="scientific">Thermus caliditerrae</name>
    <dbReference type="NCBI Taxonomy" id="1330700"/>
    <lineage>
        <taxon>Bacteria</taxon>
        <taxon>Thermotogati</taxon>
        <taxon>Deinococcota</taxon>
        <taxon>Deinococci</taxon>
        <taxon>Thermales</taxon>
        <taxon>Thermaceae</taxon>
        <taxon>Thermus</taxon>
    </lineage>
</organism>
<reference evidence="1" key="1">
    <citation type="journal article" date="2020" name="mSystems">
        <title>Genome- and Community-Level Interaction Insights into Carbon Utilization and Element Cycling Functions of Hydrothermarchaeota in Hydrothermal Sediment.</title>
        <authorList>
            <person name="Zhou Z."/>
            <person name="Liu Y."/>
            <person name="Xu W."/>
            <person name="Pan J."/>
            <person name="Luo Z.H."/>
            <person name="Li M."/>
        </authorList>
    </citation>
    <scope>NUCLEOTIDE SEQUENCE [LARGE SCALE GENOMIC DNA]</scope>
    <source>
        <strain evidence="1">SpSt-1071</strain>
    </source>
</reference>
<name>A0A7C5VET3_9DEIN</name>
<gene>
    <name evidence="1" type="ORF">ENM28_01345</name>
</gene>
<comment type="caution">
    <text evidence="1">The sequence shown here is derived from an EMBL/GenBank/DDBJ whole genome shotgun (WGS) entry which is preliminary data.</text>
</comment>
<protein>
    <submittedName>
        <fullName evidence="1">Uncharacterized protein</fullName>
    </submittedName>
</protein>
<sequence length="79" mass="8864">MGYDSPVRKPPPKEMRLRALGVEALEEGEVSRHIRVRGKQEVVERFAALPSKLRGRVVEEGLRSLGLLERDQDGQEAGQ</sequence>
<accession>A0A7C5VET3</accession>